<sequence length="73" mass="7952">MQDYRWLHGRVAELSAAVSEGDRCRAEQLVAHTRAEGGLEAAEFLLVELLMLISGQAQPDAEEALGCRWGGDP</sequence>
<dbReference type="AlphaFoldDB" id="A0A7W7CEU5"/>
<keyword evidence="2" id="KW-1185">Reference proteome</keyword>
<accession>A0A7W7CEU5</accession>
<evidence type="ECO:0000313" key="1">
    <source>
        <dbReference type="EMBL" id="MBB4679856.1"/>
    </source>
</evidence>
<name>A0A7W7CEU5_9PSEU</name>
<comment type="caution">
    <text evidence="1">The sequence shown here is derived from an EMBL/GenBank/DDBJ whole genome shotgun (WGS) entry which is preliminary data.</text>
</comment>
<reference evidence="1 2" key="1">
    <citation type="submission" date="2020-08" db="EMBL/GenBank/DDBJ databases">
        <title>Sequencing the genomes of 1000 actinobacteria strains.</title>
        <authorList>
            <person name="Klenk H.-P."/>
        </authorList>
    </citation>
    <scope>NUCLEOTIDE SEQUENCE [LARGE SCALE GENOMIC DNA]</scope>
    <source>
        <strain evidence="1 2">DSM 44230</strain>
    </source>
</reference>
<dbReference type="RefSeq" id="WP_185005556.1">
    <property type="nucleotide sequence ID" value="NZ_BAAAUI010000043.1"/>
</dbReference>
<gene>
    <name evidence="1" type="ORF">HNR67_005974</name>
</gene>
<proteinExistence type="predicted"/>
<dbReference type="EMBL" id="JACHMH010000001">
    <property type="protein sequence ID" value="MBB4679856.1"/>
    <property type="molecule type" value="Genomic_DNA"/>
</dbReference>
<protein>
    <submittedName>
        <fullName evidence="1">Uncharacterized protein</fullName>
    </submittedName>
</protein>
<dbReference type="Proteomes" id="UP000533598">
    <property type="component" value="Unassembled WGS sequence"/>
</dbReference>
<organism evidence="1 2">
    <name type="scientific">Crossiella cryophila</name>
    <dbReference type="NCBI Taxonomy" id="43355"/>
    <lineage>
        <taxon>Bacteria</taxon>
        <taxon>Bacillati</taxon>
        <taxon>Actinomycetota</taxon>
        <taxon>Actinomycetes</taxon>
        <taxon>Pseudonocardiales</taxon>
        <taxon>Pseudonocardiaceae</taxon>
        <taxon>Crossiella</taxon>
    </lineage>
</organism>
<evidence type="ECO:0000313" key="2">
    <source>
        <dbReference type="Proteomes" id="UP000533598"/>
    </source>
</evidence>